<dbReference type="Pfam" id="PF02786">
    <property type="entry name" value="CPSase_L_D2"/>
    <property type="match status" value="1"/>
</dbReference>
<dbReference type="InterPro" id="IPR013815">
    <property type="entry name" value="ATP_grasp_subdomain_1"/>
</dbReference>
<keyword evidence="2 4" id="KW-0547">Nucleotide-binding</keyword>
<dbReference type="PANTHER" id="PTHR43055">
    <property type="entry name" value="FORMATE-DEPENDENT PHOSPHORIBOSYLGLYCINAMIDE FORMYLTRANSFERASE"/>
    <property type="match status" value="1"/>
</dbReference>
<dbReference type="AlphaFoldDB" id="A0A7H8Q6J7"/>
<evidence type="ECO:0000313" key="6">
    <source>
        <dbReference type="EMBL" id="QKX49537.1"/>
    </source>
</evidence>
<dbReference type="InterPro" id="IPR048764">
    <property type="entry name" value="PylC_N"/>
</dbReference>
<keyword evidence="1" id="KW-0436">Ligase</keyword>
<gene>
    <name evidence="6" type="ORF">HF394_02490</name>
</gene>
<dbReference type="Pfam" id="PF21360">
    <property type="entry name" value="PylC-like_N"/>
    <property type="match status" value="1"/>
</dbReference>
<evidence type="ECO:0000256" key="2">
    <source>
        <dbReference type="ARBA" id="ARBA00022741"/>
    </source>
</evidence>
<dbReference type="Gene3D" id="3.30.470.20">
    <property type="entry name" value="ATP-grasp fold, B domain"/>
    <property type="match status" value="1"/>
</dbReference>
<dbReference type="GO" id="GO:0016874">
    <property type="term" value="F:ligase activity"/>
    <property type="evidence" value="ECO:0007669"/>
    <property type="project" value="UniProtKB-KW"/>
</dbReference>
<feature type="domain" description="ATP-grasp" evidence="5">
    <location>
        <begin position="113"/>
        <end position="308"/>
    </location>
</feature>
<dbReference type="RefSeq" id="WP_176294000.1">
    <property type="nucleotide sequence ID" value="NZ_CP051177.1"/>
</dbReference>
<dbReference type="GO" id="GO:0046872">
    <property type="term" value="F:metal ion binding"/>
    <property type="evidence" value="ECO:0007669"/>
    <property type="project" value="InterPro"/>
</dbReference>
<dbReference type="SUPFAM" id="SSF56059">
    <property type="entry name" value="Glutathione synthetase ATP-binding domain-like"/>
    <property type="match status" value="1"/>
</dbReference>
<dbReference type="SUPFAM" id="SSF52440">
    <property type="entry name" value="PreATP-grasp domain"/>
    <property type="match status" value="1"/>
</dbReference>
<dbReference type="InterPro" id="IPR005479">
    <property type="entry name" value="CPAse_ATP-bd"/>
</dbReference>
<accession>A0A7H8Q6J7</accession>
<sequence length="428" mass="48118">MTDTQKKRILILGGSRHMVNVVETAKKRGFYTIVIDKEAGSPAKSYADKSYDISTAEIEEVTKLAKAEGIDGIFTAFEDVNTWHAQTLCEKLGLPFYATKEQLDICSNKDKFKEYCRSYQVPVIEEYPFAGSMDDETLAALDFPVIVKPVDSYASQGITVCYNEEEVSAGYQKALGFSKSKKVIVERFIDNSYGVQMFYTIQNKRVLLTAVADRHVHKQSKEHPPLPIAMVFPSRHQEQFIETVDQPIRKMIQGMGIENGVVFIQSLFEDGAFYIYEMGFRLSGEQHYRIIEKQTGINLLGMMLDFAVGKPIGQYDLADYDNGSLPQFSCNLPILLGNGTIAEVNGLEKIIEMPEVISQVLTRAVGDQIEVTGSYGQMFGRFNIVADTEEKLWQTVNALYDELQILSTEGEDMIVARFSPVEVQQQSI</sequence>
<evidence type="ECO:0000256" key="4">
    <source>
        <dbReference type="PROSITE-ProRule" id="PRU00409"/>
    </source>
</evidence>
<keyword evidence="7" id="KW-1185">Reference proteome</keyword>
<dbReference type="Gene3D" id="3.40.50.20">
    <property type="match status" value="1"/>
</dbReference>
<protein>
    <submittedName>
        <fullName evidence="6">ATP-grasp domain-containing protein</fullName>
    </submittedName>
</protein>
<reference evidence="6 7" key="1">
    <citation type="submission" date="2020-04" db="EMBL/GenBank/DDBJ databases">
        <authorList>
            <person name="Pajer P."/>
            <person name="Broz P."/>
        </authorList>
    </citation>
    <scope>NUCLEOTIDE SEQUENCE [LARGE SCALE GENOMIC DNA]</scope>
    <source>
        <strain evidence="7">NRL-ATB46093</strain>
    </source>
</reference>
<organism evidence="6 7">
    <name type="scientific">Planococcus glaciei</name>
    <dbReference type="NCBI Taxonomy" id="459472"/>
    <lineage>
        <taxon>Bacteria</taxon>
        <taxon>Bacillati</taxon>
        <taxon>Bacillota</taxon>
        <taxon>Bacilli</taxon>
        <taxon>Bacillales</taxon>
        <taxon>Caryophanaceae</taxon>
        <taxon>Planococcus</taxon>
    </lineage>
</organism>
<proteinExistence type="predicted"/>
<dbReference type="EMBL" id="CP051177">
    <property type="protein sequence ID" value="QKX49537.1"/>
    <property type="molecule type" value="Genomic_DNA"/>
</dbReference>
<dbReference type="InterPro" id="IPR016185">
    <property type="entry name" value="PreATP-grasp_dom_sf"/>
</dbReference>
<evidence type="ECO:0000259" key="5">
    <source>
        <dbReference type="PROSITE" id="PS50975"/>
    </source>
</evidence>
<dbReference type="GO" id="GO:0005829">
    <property type="term" value="C:cytosol"/>
    <property type="evidence" value="ECO:0007669"/>
    <property type="project" value="TreeGrafter"/>
</dbReference>
<dbReference type="GO" id="GO:0005524">
    <property type="term" value="F:ATP binding"/>
    <property type="evidence" value="ECO:0007669"/>
    <property type="project" value="UniProtKB-UniRule"/>
</dbReference>
<dbReference type="PANTHER" id="PTHR43055:SF1">
    <property type="entry name" value="FORMATE-DEPENDENT PHOSPHORIBOSYLGLYCINAMIDE FORMYLTRANSFERASE"/>
    <property type="match status" value="1"/>
</dbReference>
<dbReference type="Proteomes" id="UP000509222">
    <property type="component" value="Chromosome"/>
</dbReference>
<reference evidence="7" key="2">
    <citation type="submission" date="2020-06" db="EMBL/GenBank/DDBJ databases">
        <title>Isolation of Planomicrobium glaciei.</title>
        <authorList>
            <person name="Malisova L."/>
            <person name="Safrankova R."/>
            <person name="Jakubu V."/>
            <person name="Spanelova P."/>
        </authorList>
    </citation>
    <scope>NUCLEOTIDE SEQUENCE [LARGE SCALE GENOMIC DNA]</scope>
    <source>
        <strain evidence="7">NRL-ATB46093</strain>
    </source>
</reference>
<dbReference type="PROSITE" id="PS50975">
    <property type="entry name" value="ATP_GRASP"/>
    <property type="match status" value="1"/>
</dbReference>
<dbReference type="InterPro" id="IPR011761">
    <property type="entry name" value="ATP-grasp"/>
</dbReference>
<name>A0A7H8Q6J7_9BACL</name>
<evidence type="ECO:0000256" key="1">
    <source>
        <dbReference type="ARBA" id="ARBA00022598"/>
    </source>
</evidence>
<dbReference type="Gene3D" id="3.30.1490.20">
    <property type="entry name" value="ATP-grasp fold, A domain"/>
    <property type="match status" value="1"/>
</dbReference>
<evidence type="ECO:0000256" key="3">
    <source>
        <dbReference type="ARBA" id="ARBA00022840"/>
    </source>
</evidence>
<evidence type="ECO:0000313" key="7">
    <source>
        <dbReference type="Proteomes" id="UP000509222"/>
    </source>
</evidence>
<keyword evidence="3 4" id="KW-0067">ATP-binding</keyword>